<evidence type="ECO:0000259" key="8">
    <source>
        <dbReference type="PROSITE" id="PS50053"/>
    </source>
</evidence>
<dbReference type="EC" id="2.7.1.67" evidence="2"/>
<dbReference type="InterPro" id="IPR044571">
    <property type="entry name" value="P4KG1-8"/>
</dbReference>
<feature type="region of interest" description="Disordered" evidence="7">
    <location>
        <begin position="372"/>
        <end position="391"/>
    </location>
</feature>
<evidence type="ECO:0000256" key="6">
    <source>
        <dbReference type="ARBA" id="ARBA00022840"/>
    </source>
</evidence>
<dbReference type="PANTHER" id="PTHR45800">
    <property type="entry name" value="PHOSPHATIDYLINOSITOL 4-KINASE GAMMA"/>
    <property type="match status" value="1"/>
</dbReference>
<sequence>ISLPPPSRFSFPTLTLTAAPGWGRAGGGAGAKRKTRSQARKREREREREKLNRCSKFEATPSQSWPQCSIGPWFFPFEKGMSAAGATLGPIREDLALSTCHSNGAGAGGPPCSPELITIYLAVAGAPVIPMRVLESDSIASVKLKIQSCKGFAVKKQKLVFDGREMARNDCLIRDYGVSDGNVLHLIIRTSDLRVITVKTASGKKLKFRVEQGRTVHYVKKQVAKRNPSLVDLQDQSFLFQEEPAEKPEERREIHDICTNDNAFLHLFVCRTAEVEDSEPPAVAPVTVDDGSRAFTRNPPPRGGMSMEPVIVNPKVELPPVIKNLLCATLSGLEKGNPPIMSTEGTGGAYFMQDVSGNEFVSVFKPIDEEPLAENNPRGLPLSTNGEGLKRGTRVGEGAIREVAAYILDHPSSGRRSFSHVDFGFAGVPPTVLVQCMHGGFKHAAGCEQAAMNFKVGSLQMFVKSFGSCEEMGPRVFPAREVHKICVLDIRLANADRHAGNILVRKEGGGEEGRMVLVPIDHGYCLPENFEDCTFEWLYWPQSRQPFCSETLEYINSLDAEQDIALLKFYGWEMSLDCSRTLRISTMLLRKGAKRGLTPFDIGSILCRETIKKESRIEEIVREAKAAVVPGTSETAFLDSVAEIMDRYLDRLTI</sequence>
<evidence type="ECO:0000313" key="10">
    <source>
        <dbReference type="EMBL" id="URE38108.1"/>
    </source>
</evidence>
<name>A0A9E7KXL5_9LILI</name>
<keyword evidence="3" id="KW-0808">Transferase</keyword>
<feature type="region of interest" description="Disordered" evidence="7">
    <location>
        <begin position="1"/>
        <end position="50"/>
    </location>
</feature>
<dbReference type="SMART" id="SM00213">
    <property type="entry name" value="UBQ"/>
    <property type="match status" value="2"/>
</dbReference>
<keyword evidence="4" id="KW-0547">Nucleotide-binding</keyword>
<dbReference type="PROSITE" id="PS50290">
    <property type="entry name" value="PI3_4_KINASE_3"/>
    <property type="match status" value="1"/>
</dbReference>
<keyword evidence="6" id="KW-0067">ATP-binding</keyword>
<dbReference type="PROSITE" id="PS50053">
    <property type="entry name" value="UBIQUITIN_2"/>
    <property type="match status" value="1"/>
</dbReference>
<evidence type="ECO:0000256" key="5">
    <source>
        <dbReference type="ARBA" id="ARBA00022777"/>
    </source>
</evidence>
<dbReference type="SUPFAM" id="SSF56112">
    <property type="entry name" value="Protein kinase-like (PK-like)"/>
    <property type="match status" value="1"/>
</dbReference>
<evidence type="ECO:0000256" key="3">
    <source>
        <dbReference type="ARBA" id="ARBA00022679"/>
    </source>
</evidence>
<dbReference type="GO" id="GO:0005524">
    <property type="term" value="F:ATP binding"/>
    <property type="evidence" value="ECO:0007669"/>
    <property type="project" value="UniProtKB-KW"/>
</dbReference>
<accession>A0A9E7KXL5</accession>
<dbReference type="Pfam" id="PF00240">
    <property type="entry name" value="ubiquitin"/>
    <property type="match status" value="1"/>
</dbReference>
<keyword evidence="11" id="KW-1185">Reference proteome</keyword>
<dbReference type="GO" id="GO:0004430">
    <property type="term" value="F:1-phosphatidylinositol 4-kinase activity"/>
    <property type="evidence" value="ECO:0007669"/>
    <property type="project" value="UniProtKB-EC"/>
</dbReference>
<dbReference type="SUPFAM" id="SSF54236">
    <property type="entry name" value="Ubiquitin-like"/>
    <property type="match status" value="2"/>
</dbReference>
<feature type="compositionally biased region" description="Basic and acidic residues" evidence="7">
    <location>
        <begin position="40"/>
        <end position="50"/>
    </location>
</feature>
<evidence type="ECO:0000259" key="9">
    <source>
        <dbReference type="PROSITE" id="PS50290"/>
    </source>
</evidence>
<evidence type="ECO:0000256" key="7">
    <source>
        <dbReference type="SAM" id="MobiDB-lite"/>
    </source>
</evidence>
<reference evidence="10" key="1">
    <citation type="submission" date="2022-05" db="EMBL/GenBank/DDBJ databases">
        <title>The Musa troglodytarum L. genome provides insights into the mechanism of non-climacteric behaviour and enrichment of carotenoids.</title>
        <authorList>
            <person name="Wang J."/>
        </authorList>
    </citation>
    <scope>NUCLEOTIDE SEQUENCE</scope>
    <source>
        <tissue evidence="10">Leaf</tissue>
    </source>
</reference>
<feature type="domain" description="Ubiquitin-like" evidence="8">
    <location>
        <begin position="117"/>
        <end position="189"/>
    </location>
</feature>
<feature type="non-terminal residue" evidence="10">
    <location>
        <position position="1"/>
    </location>
</feature>
<dbReference type="InterPro" id="IPR011009">
    <property type="entry name" value="Kinase-like_dom_sf"/>
</dbReference>
<feature type="region of interest" description="Disordered" evidence="7">
    <location>
        <begin position="281"/>
        <end position="307"/>
    </location>
</feature>
<comment type="similarity">
    <text evidence="1">Belongs to the PI3/PI4-kinase family. Type II PI4K subfamily.</text>
</comment>
<dbReference type="AlphaFoldDB" id="A0A9E7KXL5"/>
<dbReference type="Gene3D" id="3.10.20.90">
    <property type="entry name" value="Phosphatidylinositol 3-kinase Catalytic Subunit, Chain A, domain 1"/>
    <property type="match status" value="2"/>
</dbReference>
<evidence type="ECO:0000313" key="11">
    <source>
        <dbReference type="Proteomes" id="UP001055439"/>
    </source>
</evidence>
<evidence type="ECO:0000256" key="1">
    <source>
        <dbReference type="ARBA" id="ARBA00008941"/>
    </source>
</evidence>
<dbReference type="CDD" id="cd17039">
    <property type="entry name" value="Ubl_ubiquitin_like"/>
    <property type="match status" value="1"/>
</dbReference>
<dbReference type="EMBL" id="CP097510">
    <property type="protein sequence ID" value="URE38108.1"/>
    <property type="molecule type" value="Genomic_DNA"/>
</dbReference>
<evidence type="ECO:0000256" key="4">
    <source>
        <dbReference type="ARBA" id="ARBA00022741"/>
    </source>
</evidence>
<protein>
    <recommendedName>
        <fullName evidence="2">1-phosphatidylinositol 4-kinase</fullName>
        <ecNumber evidence="2">2.7.1.67</ecNumber>
    </recommendedName>
</protein>
<dbReference type="OrthoDB" id="5839at2759"/>
<dbReference type="InterPro" id="IPR029071">
    <property type="entry name" value="Ubiquitin-like_domsf"/>
</dbReference>
<proteinExistence type="inferred from homology"/>
<feature type="domain" description="PI3K/PI4K catalytic" evidence="9">
    <location>
        <begin position="336"/>
        <end position="636"/>
    </location>
</feature>
<gene>
    <name evidence="10" type="ORF">MUK42_18326</name>
</gene>
<dbReference type="Pfam" id="PF00454">
    <property type="entry name" value="PI3_PI4_kinase"/>
    <property type="match status" value="1"/>
</dbReference>
<dbReference type="PANTHER" id="PTHR45800:SF4">
    <property type="entry name" value="PHOSPHATIDYLINOSITOL 4-KINASE GAMMA 3"/>
    <property type="match status" value="1"/>
</dbReference>
<organism evidence="10 11">
    <name type="scientific">Musa troglodytarum</name>
    <name type="common">fe'i banana</name>
    <dbReference type="NCBI Taxonomy" id="320322"/>
    <lineage>
        <taxon>Eukaryota</taxon>
        <taxon>Viridiplantae</taxon>
        <taxon>Streptophyta</taxon>
        <taxon>Embryophyta</taxon>
        <taxon>Tracheophyta</taxon>
        <taxon>Spermatophyta</taxon>
        <taxon>Magnoliopsida</taxon>
        <taxon>Liliopsida</taxon>
        <taxon>Zingiberales</taxon>
        <taxon>Musaceae</taxon>
        <taxon>Musa</taxon>
    </lineage>
</organism>
<dbReference type="InterPro" id="IPR000626">
    <property type="entry name" value="Ubiquitin-like_dom"/>
</dbReference>
<dbReference type="InterPro" id="IPR000403">
    <property type="entry name" value="PI3/4_kinase_cat_dom"/>
</dbReference>
<keyword evidence="5" id="KW-0418">Kinase</keyword>
<evidence type="ECO:0000256" key="2">
    <source>
        <dbReference type="ARBA" id="ARBA00012169"/>
    </source>
</evidence>
<dbReference type="Proteomes" id="UP001055439">
    <property type="component" value="Chromosome 8"/>
</dbReference>